<sequence length="70" mass="7413">MARIGCTGLVRGAARSLGYDVDALVLAACRFATLDDHDDGDQQGSSVAKDSSSSMIQTPKIDSCGFRTFR</sequence>
<dbReference type="Proteomes" id="UP000014071">
    <property type="component" value="Unassembled WGS sequence"/>
</dbReference>
<dbReference type="RefSeq" id="XP_012189634.1">
    <property type="nucleotide sequence ID" value="XM_012334244.1"/>
</dbReference>
<dbReference type="EMBL" id="DF238800">
    <property type="protein sequence ID" value="GAC96047.1"/>
    <property type="molecule type" value="Genomic_DNA"/>
</dbReference>
<dbReference type="HOGENOM" id="CLU_2758890_0_0_1"/>
<gene>
    <name evidence="2" type="ORF">PHSY_003626</name>
</gene>
<keyword evidence="3" id="KW-1185">Reference proteome</keyword>
<evidence type="ECO:0000313" key="3">
    <source>
        <dbReference type="Proteomes" id="UP000014071"/>
    </source>
</evidence>
<reference evidence="3" key="1">
    <citation type="journal article" date="2013" name="Genome Announc.">
        <title>Draft genome sequence of the basidiomycetous yeast-like fungus Pseudozyma hubeiensis SY62, which produces an abundant amount of the biosurfactant mannosylerythritol lipids.</title>
        <authorList>
            <person name="Konishi M."/>
            <person name="Hatada Y."/>
            <person name="Horiuchi J."/>
        </authorList>
    </citation>
    <scope>NUCLEOTIDE SEQUENCE [LARGE SCALE GENOMIC DNA]</scope>
    <source>
        <strain evidence="3">SY62</strain>
    </source>
</reference>
<dbReference type="AlphaFoldDB" id="R9P465"/>
<protein>
    <submittedName>
        <fullName evidence="2">Uncharacterized protein</fullName>
    </submittedName>
</protein>
<feature type="region of interest" description="Disordered" evidence="1">
    <location>
        <begin position="35"/>
        <end position="70"/>
    </location>
</feature>
<proteinExistence type="predicted"/>
<evidence type="ECO:0000313" key="2">
    <source>
        <dbReference type="EMBL" id="GAC96047.1"/>
    </source>
</evidence>
<accession>R9P465</accession>
<name>R9P465_PSEHS</name>
<feature type="compositionally biased region" description="Polar residues" evidence="1">
    <location>
        <begin position="48"/>
        <end position="57"/>
    </location>
</feature>
<dbReference type="GeneID" id="24108913"/>
<evidence type="ECO:0000256" key="1">
    <source>
        <dbReference type="SAM" id="MobiDB-lite"/>
    </source>
</evidence>
<organism evidence="2 3">
    <name type="scientific">Pseudozyma hubeiensis (strain SY62)</name>
    <name type="common">Yeast</name>
    <dbReference type="NCBI Taxonomy" id="1305764"/>
    <lineage>
        <taxon>Eukaryota</taxon>
        <taxon>Fungi</taxon>
        <taxon>Dikarya</taxon>
        <taxon>Basidiomycota</taxon>
        <taxon>Ustilaginomycotina</taxon>
        <taxon>Ustilaginomycetes</taxon>
        <taxon>Ustilaginales</taxon>
        <taxon>Ustilaginaceae</taxon>
        <taxon>Pseudozyma</taxon>
    </lineage>
</organism>